<accession>A0A9R1C8Q9</accession>
<sequence>MMDFAYYRLPDTSEYHVISGEAESISSIDAIAGRSGFVLAPFLATADHPVVFIPATTTDVRSVDASPSSSVVNPAAAPANPISDDAGTPLRATAAATERQAYHHDFTLVHRCLDDGVADKVVLARRHDLTADAVVDVEAAFHRACRRYPHQMIILVSTAVSGTWLMATPEVLVEGRGQRWRTVALAGTMTTDGPWSAKNRREQHIVEEYVGDCLHRHATDIELSAPHTVTAGGLFHICTDFVFDLPADRPALSSLIDDLYPTPAVCGLPKAEARSIILNSETADRRYYSGFAGPVAIGGATHLFVSLRCMEVSGRRVSLYAGGGLLSESREDDEWKETEEKLRTMKDVL</sequence>
<comment type="caution">
    <text evidence="2">The sequence shown here is derived from an EMBL/GenBank/DDBJ whole genome shotgun (WGS) entry which is preliminary data.</text>
</comment>
<gene>
    <name evidence="2" type="ORF">PRLR5076_09580</name>
</gene>
<evidence type="ECO:0000259" key="1">
    <source>
        <dbReference type="Pfam" id="PF00425"/>
    </source>
</evidence>
<protein>
    <recommendedName>
        <fullName evidence="1">Chorismate-utilising enzyme C-terminal domain-containing protein</fullName>
    </recommendedName>
</protein>
<dbReference type="Gene3D" id="3.60.120.10">
    <property type="entry name" value="Anthranilate synthase"/>
    <property type="match status" value="1"/>
</dbReference>
<evidence type="ECO:0000313" key="3">
    <source>
        <dbReference type="Proteomes" id="UP000825483"/>
    </source>
</evidence>
<organism evidence="2 3">
    <name type="scientific">Prevotella lacticifex</name>
    <dbReference type="NCBI Taxonomy" id="2854755"/>
    <lineage>
        <taxon>Bacteria</taxon>
        <taxon>Pseudomonadati</taxon>
        <taxon>Bacteroidota</taxon>
        <taxon>Bacteroidia</taxon>
        <taxon>Bacteroidales</taxon>
        <taxon>Prevotellaceae</taxon>
        <taxon>Prevotella</taxon>
    </lineage>
</organism>
<dbReference type="InterPro" id="IPR005801">
    <property type="entry name" value="ADC_synthase"/>
</dbReference>
<feature type="domain" description="Chorismate-utilising enzyme C-terminal" evidence="1">
    <location>
        <begin position="99"/>
        <end position="341"/>
    </location>
</feature>
<keyword evidence="3" id="KW-1185">Reference proteome</keyword>
<dbReference type="AlphaFoldDB" id="A0A9R1C8Q9"/>
<proteinExistence type="predicted"/>
<evidence type="ECO:0000313" key="2">
    <source>
        <dbReference type="EMBL" id="GJG58107.1"/>
    </source>
</evidence>
<dbReference type="PANTHER" id="PTHR42839">
    <property type="entry name" value="ISOCHORISMATE SYNTHASE ENTC"/>
    <property type="match status" value="1"/>
</dbReference>
<reference evidence="2" key="1">
    <citation type="journal article" date="2022" name="Int. J. Syst. Evol. Microbiol.">
        <title>Prevotella lacticifex sp. nov., isolated from the rumen of cows.</title>
        <authorList>
            <person name="Shinkai T."/>
            <person name="Ikeyama N."/>
            <person name="Kumagai M."/>
            <person name="Ohmori H."/>
            <person name="Sakamoto M."/>
            <person name="Ohkuma M."/>
            <person name="Mitsumori M."/>
        </authorList>
    </citation>
    <scope>NUCLEOTIDE SEQUENCE</scope>
    <source>
        <strain evidence="2">R5076</strain>
    </source>
</reference>
<dbReference type="RefSeq" id="WP_223927229.1">
    <property type="nucleotide sequence ID" value="NZ_BPTU01000003.1"/>
</dbReference>
<dbReference type="EMBL" id="BPUB01000001">
    <property type="protein sequence ID" value="GJG58107.1"/>
    <property type="molecule type" value="Genomic_DNA"/>
</dbReference>
<dbReference type="PANTHER" id="PTHR42839:SF2">
    <property type="entry name" value="ISOCHORISMATE SYNTHASE ENTC"/>
    <property type="match status" value="1"/>
</dbReference>
<name>A0A9R1C8Q9_9BACT</name>
<dbReference type="InterPro" id="IPR015890">
    <property type="entry name" value="Chorismate_C"/>
</dbReference>
<dbReference type="Proteomes" id="UP000825483">
    <property type="component" value="Unassembled WGS sequence"/>
</dbReference>
<dbReference type="GeneID" id="72469012"/>
<dbReference type="Pfam" id="PF00425">
    <property type="entry name" value="Chorismate_bind"/>
    <property type="match status" value="1"/>
</dbReference>
<dbReference type="SUPFAM" id="SSF56322">
    <property type="entry name" value="ADC synthase"/>
    <property type="match status" value="1"/>
</dbReference>